<dbReference type="EMBL" id="JAKOGI010001076">
    <property type="protein sequence ID" value="KAJ8427894.1"/>
    <property type="molecule type" value="Genomic_DNA"/>
</dbReference>
<protein>
    <submittedName>
        <fullName evidence="1">Uncharacterized protein</fullName>
    </submittedName>
</protein>
<keyword evidence="2" id="KW-1185">Reference proteome</keyword>
<comment type="caution">
    <text evidence="1">The sequence shown here is derived from an EMBL/GenBank/DDBJ whole genome shotgun (WGS) entry which is preliminary data.</text>
</comment>
<name>A0A9Q1JLC4_9CARY</name>
<gene>
    <name evidence="1" type="ORF">Cgig2_008512</name>
</gene>
<organism evidence="1 2">
    <name type="scientific">Carnegiea gigantea</name>
    <dbReference type="NCBI Taxonomy" id="171969"/>
    <lineage>
        <taxon>Eukaryota</taxon>
        <taxon>Viridiplantae</taxon>
        <taxon>Streptophyta</taxon>
        <taxon>Embryophyta</taxon>
        <taxon>Tracheophyta</taxon>
        <taxon>Spermatophyta</taxon>
        <taxon>Magnoliopsida</taxon>
        <taxon>eudicotyledons</taxon>
        <taxon>Gunneridae</taxon>
        <taxon>Pentapetalae</taxon>
        <taxon>Caryophyllales</taxon>
        <taxon>Cactineae</taxon>
        <taxon>Cactaceae</taxon>
        <taxon>Cactoideae</taxon>
        <taxon>Echinocereeae</taxon>
        <taxon>Carnegiea</taxon>
    </lineage>
</organism>
<dbReference type="Proteomes" id="UP001153076">
    <property type="component" value="Unassembled WGS sequence"/>
</dbReference>
<proteinExistence type="predicted"/>
<reference evidence="1" key="1">
    <citation type="submission" date="2022-04" db="EMBL/GenBank/DDBJ databases">
        <title>Carnegiea gigantea Genome sequencing and assembly v2.</title>
        <authorList>
            <person name="Copetti D."/>
            <person name="Sanderson M.J."/>
            <person name="Burquez A."/>
            <person name="Wojciechowski M.F."/>
        </authorList>
    </citation>
    <scope>NUCLEOTIDE SEQUENCE</scope>
    <source>
        <strain evidence="1">SGP5-SGP5p</strain>
        <tissue evidence="1">Aerial part</tissue>
    </source>
</reference>
<accession>A0A9Q1JLC4</accession>
<sequence>MFPKSIGNKYSGAMLIAKFRVSKCKYRYKIKLLKKSKTMLKTAREESDVYIKDEEKNYSQEQLFEALDLKFRSNIRYEKAKDKAWDLVAKRTMKLGISKPDDAATKSKIHNARVTPPQRPLNYSIEVTKSLITKLNDDLRRMRKRSLSSSEVPILEAKISIQGNQIKTMEDTIKD</sequence>
<evidence type="ECO:0000313" key="1">
    <source>
        <dbReference type="EMBL" id="KAJ8427894.1"/>
    </source>
</evidence>
<dbReference type="AlphaFoldDB" id="A0A9Q1JLC4"/>
<evidence type="ECO:0000313" key="2">
    <source>
        <dbReference type="Proteomes" id="UP001153076"/>
    </source>
</evidence>